<dbReference type="Proteomes" id="UP000272025">
    <property type="component" value="Unassembled WGS sequence"/>
</dbReference>
<sequence>MMSLPDRSPLWGVGVCQLASAFPPKALSRPRAPYFPSLIPPHQPCRCRSRKDRRYPHESKGPCYVTSKVEVLARLVNAAPLDRTV</sequence>
<protein>
    <submittedName>
        <fullName evidence="1">Uncharacterized protein</fullName>
    </submittedName>
</protein>
<reference evidence="1 2" key="1">
    <citation type="journal article" date="2018" name="Mol. Ecol.">
        <title>The obligate alkalophilic soda-lake fungus Sodiomyces alkalinus has shifted to a protein diet.</title>
        <authorList>
            <person name="Grum-Grzhimaylo A.A."/>
            <person name="Falkoski D.L."/>
            <person name="van den Heuvel J."/>
            <person name="Valero-Jimenez C.A."/>
            <person name="Min B."/>
            <person name="Choi I.G."/>
            <person name="Lipzen A."/>
            <person name="Daum C.G."/>
            <person name="Aanen D.K."/>
            <person name="Tsang A."/>
            <person name="Henrissat B."/>
            <person name="Bilanenko E.N."/>
            <person name="de Vries R.P."/>
            <person name="van Kan J.A.L."/>
            <person name="Grigoriev I.V."/>
            <person name="Debets A.J.M."/>
        </authorList>
    </citation>
    <scope>NUCLEOTIDE SEQUENCE [LARGE SCALE GENOMIC DNA]</scope>
    <source>
        <strain evidence="1 2">F11</strain>
    </source>
</reference>
<organism evidence="1 2">
    <name type="scientific">Sodiomyces alkalinus (strain CBS 110278 / VKM F-3762 / F11)</name>
    <name type="common">Alkaliphilic filamentous fungus</name>
    <dbReference type="NCBI Taxonomy" id="1314773"/>
    <lineage>
        <taxon>Eukaryota</taxon>
        <taxon>Fungi</taxon>
        <taxon>Dikarya</taxon>
        <taxon>Ascomycota</taxon>
        <taxon>Pezizomycotina</taxon>
        <taxon>Sordariomycetes</taxon>
        <taxon>Hypocreomycetidae</taxon>
        <taxon>Glomerellales</taxon>
        <taxon>Plectosphaerellaceae</taxon>
        <taxon>Sodiomyces</taxon>
    </lineage>
</organism>
<dbReference type="AlphaFoldDB" id="A0A3N2PLL9"/>
<dbReference type="EMBL" id="ML119061">
    <property type="protein sequence ID" value="ROT35423.1"/>
    <property type="molecule type" value="Genomic_DNA"/>
</dbReference>
<evidence type="ECO:0000313" key="1">
    <source>
        <dbReference type="EMBL" id="ROT35423.1"/>
    </source>
</evidence>
<keyword evidence="2" id="KW-1185">Reference proteome</keyword>
<name>A0A3N2PLL9_SODAK</name>
<evidence type="ECO:0000313" key="2">
    <source>
        <dbReference type="Proteomes" id="UP000272025"/>
    </source>
</evidence>
<proteinExistence type="predicted"/>
<gene>
    <name evidence="1" type="ORF">SODALDRAFT_328765</name>
</gene>
<accession>A0A3N2PLL9</accession>
<dbReference type="GeneID" id="39579249"/>
<dbReference type="RefSeq" id="XP_028463229.1">
    <property type="nucleotide sequence ID" value="XM_028610771.1"/>
</dbReference>